<dbReference type="SUPFAM" id="SSF54160">
    <property type="entry name" value="Chromo domain-like"/>
    <property type="match status" value="1"/>
</dbReference>
<feature type="domain" description="MSL3 chromodomain-like" evidence="8">
    <location>
        <begin position="4"/>
        <end position="68"/>
    </location>
</feature>
<dbReference type="InterPro" id="IPR038217">
    <property type="entry name" value="MRG_C_sf"/>
</dbReference>
<dbReference type="Pfam" id="PF22732">
    <property type="entry name" value="MSL3_chromo-like"/>
    <property type="match status" value="1"/>
</dbReference>
<dbReference type="Proteomes" id="UP000751190">
    <property type="component" value="Unassembled WGS sequence"/>
</dbReference>
<dbReference type="InterPro" id="IPR026541">
    <property type="entry name" value="MRG_dom"/>
</dbReference>
<feature type="compositionally biased region" description="Low complexity" evidence="6">
    <location>
        <begin position="129"/>
        <end position="140"/>
    </location>
</feature>
<dbReference type="PANTHER" id="PTHR10880">
    <property type="entry name" value="MORTALITY FACTOR 4-LIKE PROTEIN"/>
    <property type="match status" value="1"/>
</dbReference>
<evidence type="ECO:0000256" key="5">
    <source>
        <dbReference type="ARBA" id="ARBA00023242"/>
    </source>
</evidence>
<feature type="compositionally biased region" description="Basic residues" evidence="6">
    <location>
        <begin position="76"/>
        <end position="85"/>
    </location>
</feature>
<comment type="subcellular location">
    <subcellularLocation>
        <location evidence="1">Nucleus</location>
    </subcellularLocation>
</comment>
<gene>
    <name evidence="9" type="ORF">KFE25_004958</name>
</gene>
<dbReference type="InterPro" id="IPR053820">
    <property type="entry name" value="MSL3_chromo-like"/>
</dbReference>
<sequence length="397" mass="42475">MPTFEVGELVLCSHATGIFDARVLDVTPSSAGPVYLVHYLGWKKAWDEHVPERRLRRRTKENLAEKERVAAEIARTRRPVPKRKSAPAPAPSDDDADNARTASRARATAARKKLAADGRAVPTAERSRAAPVAKAAANELGADDEHGADAAALGMDGGGAANGADTAADTAAVDDPAAGGERAELLVQIPQPLKIRLVTDWEAITREHKLVPLPRTPSVSQILDEFCQAKARRSSHERLYAEIRAGVSAYFNQALGTSLLYRYERKQFDELAAHPVCAGRPMDEVYGAEHLLRLLVKLPTFLEGAAMDADQRIVLQAKLHELLKFVQKNQAAFFSTKHAAPPKEYLDWWEATGGGGGEHAKPAAAAAAGGGVAPAARHPAAARADAMVVASKAAAER</sequence>
<dbReference type="AlphaFoldDB" id="A0A8J6C6D3"/>
<evidence type="ECO:0000259" key="7">
    <source>
        <dbReference type="Pfam" id="PF05712"/>
    </source>
</evidence>
<dbReference type="Gene3D" id="1.10.274.30">
    <property type="entry name" value="MRG domain"/>
    <property type="match status" value="1"/>
</dbReference>
<dbReference type="PROSITE" id="PS51640">
    <property type="entry name" value="MRG"/>
    <property type="match status" value="1"/>
</dbReference>
<evidence type="ECO:0000256" key="1">
    <source>
        <dbReference type="ARBA" id="ARBA00004123"/>
    </source>
</evidence>
<keyword evidence="3" id="KW-0805">Transcription regulation</keyword>
<name>A0A8J6C6D3_DIALT</name>
<feature type="domain" description="MRG" evidence="7">
    <location>
        <begin position="181"/>
        <end position="336"/>
    </location>
</feature>
<keyword evidence="5" id="KW-0539">Nucleus</keyword>
<dbReference type="PANTHER" id="PTHR10880:SF15">
    <property type="entry name" value="MSL COMPLEX SUBUNIT 3"/>
    <property type="match status" value="1"/>
</dbReference>
<dbReference type="InterPro" id="IPR016197">
    <property type="entry name" value="Chromo-like_dom_sf"/>
</dbReference>
<dbReference type="Pfam" id="PF05712">
    <property type="entry name" value="MRG"/>
    <property type="match status" value="1"/>
</dbReference>
<reference evidence="9" key="1">
    <citation type="submission" date="2021-05" db="EMBL/GenBank/DDBJ databases">
        <title>The genome of the haptophyte Pavlova lutheri (Diacronema luteri, Pavlovales) - a model for lipid biosynthesis in eukaryotic algae.</title>
        <authorList>
            <person name="Hulatt C.J."/>
            <person name="Posewitz M.C."/>
        </authorList>
    </citation>
    <scope>NUCLEOTIDE SEQUENCE</scope>
    <source>
        <strain evidence="9">NIVA-4/92</strain>
    </source>
</reference>
<dbReference type="GO" id="GO:0005634">
    <property type="term" value="C:nucleus"/>
    <property type="evidence" value="ECO:0007669"/>
    <property type="project" value="UniProtKB-SubCell"/>
</dbReference>
<keyword evidence="2" id="KW-0156">Chromatin regulator</keyword>
<proteinExistence type="predicted"/>
<dbReference type="InterPro" id="IPR008676">
    <property type="entry name" value="MRG"/>
</dbReference>
<dbReference type="OrthoDB" id="124855at2759"/>
<comment type="caution">
    <text evidence="9">The sequence shown here is derived from an EMBL/GenBank/DDBJ whole genome shotgun (WGS) entry which is preliminary data.</text>
</comment>
<dbReference type="Gene3D" id="2.30.30.140">
    <property type="match status" value="1"/>
</dbReference>
<accession>A0A8J6C6D3</accession>
<evidence type="ECO:0000313" key="10">
    <source>
        <dbReference type="Proteomes" id="UP000751190"/>
    </source>
</evidence>
<dbReference type="GO" id="GO:0000123">
    <property type="term" value="C:histone acetyltransferase complex"/>
    <property type="evidence" value="ECO:0007669"/>
    <property type="project" value="TreeGrafter"/>
</dbReference>
<evidence type="ECO:0000256" key="4">
    <source>
        <dbReference type="ARBA" id="ARBA00023163"/>
    </source>
</evidence>
<evidence type="ECO:0000256" key="2">
    <source>
        <dbReference type="ARBA" id="ARBA00022853"/>
    </source>
</evidence>
<evidence type="ECO:0008006" key="11">
    <source>
        <dbReference type="Google" id="ProtNLM"/>
    </source>
</evidence>
<organism evidence="9 10">
    <name type="scientific">Diacronema lutheri</name>
    <name type="common">Unicellular marine alga</name>
    <name type="synonym">Monochrysis lutheri</name>
    <dbReference type="NCBI Taxonomy" id="2081491"/>
    <lineage>
        <taxon>Eukaryota</taxon>
        <taxon>Haptista</taxon>
        <taxon>Haptophyta</taxon>
        <taxon>Pavlovophyceae</taxon>
        <taxon>Pavlovales</taxon>
        <taxon>Pavlovaceae</taxon>
        <taxon>Diacronema</taxon>
    </lineage>
</organism>
<dbReference type="OMA" id="GLQTYFD"/>
<dbReference type="GO" id="GO:0006325">
    <property type="term" value="P:chromatin organization"/>
    <property type="evidence" value="ECO:0007669"/>
    <property type="project" value="UniProtKB-KW"/>
</dbReference>
<dbReference type="EMBL" id="JAGTXO010000016">
    <property type="protein sequence ID" value="KAG8463447.1"/>
    <property type="molecule type" value="Genomic_DNA"/>
</dbReference>
<keyword evidence="4" id="KW-0804">Transcription</keyword>
<feature type="compositionally biased region" description="Low complexity" evidence="6">
    <location>
        <begin position="99"/>
        <end position="108"/>
    </location>
</feature>
<evidence type="ECO:0000259" key="8">
    <source>
        <dbReference type="Pfam" id="PF22732"/>
    </source>
</evidence>
<evidence type="ECO:0000313" key="9">
    <source>
        <dbReference type="EMBL" id="KAG8463447.1"/>
    </source>
</evidence>
<evidence type="ECO:0000256" key="6">
    <source>
        <dbReference type="SAM" id="MobiDB-lite"/>
    </source>
</evidence>
<protein>
    <recommendedName>
        <fullName evidence="11">MRG domain-containing protein</fullName>
    </recommendedName>
</protein>
<evidence type="ECO:0000256" key="3">
    <source>
        <dbReference type="ARBA" id="ARBA00023015"/>
    </source>
</evidence>
<keyword evidence="10" id="KW-1185">Reference proteome</keyword>
<feature type="region of interest" description="Disordered" evidence="6">
    <location>
        <begin position="66"/>
        <end position="143"/>
    </location>
</feature>
<dbReference type="GO" id="GO:0006355">
    <property type="term" value="P:regulation of DNA-templated transcription"/>
    <property type="evidence" value="ECO:0007669"/>
    <property type="project" value="InterPro"/>
</dbReference>